<evidence type="ECO:0000313" key="6">
    <source>
        <dbReference type="EMBL" id="MDG3002393.1"/>
    </source>
</evidence>
<sequence>MDASSDQDRDGDGVDRRGFLRCMAWAGTGLVWTVGGGVPSSRVFGQAAGQAAGGFSFVQISDSHIGFGKEPYKKTVIATLEVAVARVNALPEKPDYLIHTGDLTHLSTSKKFDAVSEILKGAKVGRIVYVPGEHDVVDGGSE</sequence>
<dbReference type="SUPFAM" id="SSF56300">
    <property type="entry name" value="Metallo-dependent phosphatases"/>
    <property type="match status" value="1"/>
</dbReference>
<evidence type="ECO:0000313" key="7">
    <source>
        <dbReference type="Proteomes" id="UP001216907"/>
    </source>
</evidence>
<evidence type="ECO:0000256" key="3">
    <source>
        <dbReference type="ARBA" id="ARBA00023004"/>
    </source>
</evidence>
<evidence type="ECO:0000256" key="2">
    <source>
        <dbReference type="ARBA" id="ARBA00022801"/>
    </source>
</evidence>
<keyword evidence="2" id="KW-0378">Hydrolase</keyword>
<dbReference type="Proteomes" id="UP001216907">
    <property type="component" value="Unassembled WGS sequence"/>
</dbReference>
<comment type="caution">
    <text evidence="6">The sequence shown here is derived from an EMBL/GenBank/DDBJ whole genome shotgun (WGS) entry which is preliminary data.</text>
</comment>
<comment type="similarity">
    <text evidence="4">Belongs to the cyclic nucleotide phosphodiesterase class-III family.</text>
</comment>
<dbReference type="Pfam" id="PF00149">
    <property type="entry name" value="Metallophos"/>
    <property type="match status" value="1"/>
</dbReference>
<feature type="domain" description="Calcineurin-like phosphoesterase" evidence="5">
    <location>
        <begin position="56"/>
        <end position="135"/>
    </location>
</feature>
<protein>
    <submittedName>
        <fullName evidence="6">Metallophosphoesterase</fullName>
    </submittedName>
</protein>
<dbReference type="InterPro" id="IPR050884">
    <property type="entry name" value="CNP_phosphodiesterase-III"/>
</dbReference>
<accession>A0ABT6F478</accession>
<proteinExistence type="inferred from homology"/>
<keyword evidence="3" id="KW-0408">Iron</keyword>
<dbReference type="InterPro" id="IPR042283">
    <property type="entry name" value="GpdQ_catalytic"/>
</dbReference>
<dbReference type="Gene3D" id="3.60.21.40">
    <property type="entry name" value="GpdQ, catalytic alpha/beta sandwich domain"/>
    <property type="match status" value="1"/>
</dbReference>
<dbReference type="PANTHER" id="PTHR42988:SF2">
    <property type="entry name" value="CYCLIC NUCLEOTIDE PHOSPHODIESTERASE CBUA0032-RELATED"/>
    <property type="match status" value="1"/>
</dbReference>
<dbReference type="InterPro" id="IPR004843">
    <property type="entry name" value="Calcineurin-like_PHP"/>
</dbReference>
<keyword evidence="1" id="KW-0479">Metal-binding</keyword>
<keyword evidence="7" id="KW-1185">Reference proteome</keyword>
<evidence type="ECO:0000259" key="5">
    <source>
        <dbReference type="Pfam" id="PF00149"/>
    </source>
</evidence>
<gene>
    <name evidence="6" type="ORF">PZE19_01205</name>
</gene>
<reference evidence="6 7" key="1">
    <citation type="submission" date="2023-03" db="EMBL/GenBank/DDBJ databases">
        <title>Paludisphaera mucosa sp. nov. a novel planctomycete from northern fen.</title>
        <authorList>
            <person name="Ivanova A."/>
        </authorList>
    </citation>
    <scope>NUCLEOTIDE SEQUENCE [LARGE SCALE GENOMIC DNA]</scope>
    <source>
        <strain evidence="6 7">Pla2</strain>
    </source>
</reference>
<evidence type="ECO:0000256" key="4">
    <source>
        <dbReference type="ARBA" id="ARBA00025742"/>
    </source>
</evidence>
<evidence type="ECO:0000256" key="1">
    <source>
        <dbReference type="ARBA" id="ARBA00022723"/>
    </source>
</evidence>
<dbReference type="EMBL" id="JARRAG010000001">
    <property type="protein sequence ID" value="MDG3002393.1"/>
    <property type="molecule type" value="Genomic_DNA"/>
</dbReference>
<organism evidence="6 7">
    <name type="scientific">Paludisphaera mucosa</name>
    <dbReference type="NCBI Taxonomy" id="3030827"/>
    <lineage>
        <taxon>Bacteria</taxon>
        <taxon>Pseudomonadati</taxon>
        <taxon>Planctomycetota</taxon>
        <taxon>Planctomycetia</taxon>
        <taxon>Isosphaerales</taxon>
        <taxon>Isosphaeraceae</taxon>
        <taxon>Paludisphaera</taxon>
    </lineage>
</organism>
<name>A0ABT6F478_9BACT</name>
<dbReference type="InterPro" id="IPR029052">
    <property type="entry name" value="Metallo-depent_PP-like"/>
</dbReference>
<dbReference type="PANTHER" id="PTHR42988">
    <property type="entry name" value="PHOSPHOHYDROLASE"/>
    <property type="match status" value="1"/>
</dbReference>